<dbReference type="AlphaFoldDB" id="A0A9D2L5C3"/>
<dbReference type="Gene3D" id="1.20.5.170">
    <property type="match status" value="1"/>
</dbReference>
<keyword evidence="1" id="KW-0175">Coiled coil</keyword>
<reference evidence="2" key="1">
    <citation type="journal article" date="2021" name="PeerJ">
        <title>Extensive microbial diversity within the chicken gut microbiome revealed by metagenomics and culture.</title>
        <authorList>
            <person name="Gilroy R."/>
            <person name="Ravi A."/>
            <person name="Getino M."/>
            <person name="Pursley I."/>
            <person name="Horton D.L."/>
            <person name="Alikhan N.F."/>
            <person name="Baker D."/>
            <person name="Gharbi K."/>
            <person name="Hall N."/>
            <person name="Watson M."/>
            <person name="Adriaenssens E.M."/>
            <person name="Foster-Nyarko E."/>
            <person name="Jarju S."/>
            <person name="Secka A."/>
            <person name="Antonio M."/>
            <person name="Oren A."/>
            <person name="Chaudhuri R.R."/>
            <person name="La Ragione R."/>
            <person name="Hildebrand F."/>
            <person name="Pallen M.J."/>
        </authorList>
    </citation>
    <scope>NUCLEOTIDE SEQUENCE</scope>
    <source>
        <strain evidence="2">CHK188-4685</strain>
    </source>
</reference>
<reference evidence="2" key="2">
    <citation type="submission" date="2021-04" db="EMBL/GenBank/DDBJ databases">
        <authorList>
            <person name="Gilroy R."/>
        </authorList>
    </citation>
    <scope>NUCLEOTIDE SEQUENCE</scope>
    <source>
        <strain evidence="2">CHK188-4685</strain>
    </source>
</reference>
<accession>A0A9D2L5C3</accession>
<organism evidence="2 3">
    <name type="scientific">Candidatus Enterocloster faecavium</name>
    <dbReference type="NCBI Taxonomy" id="2838560"/>
    <lineage>
        <taxon>Bacteria</taxon>
        <taxon>Bacillati</taxon>
        <taxon>Bacillota</taxon>
        <taxon>Clostridia</taxon>
        <taxon>Lachnospirales</taxon>
        <taxon>Lachnospiraceae</taxon>
        <taxon>Enterocloster</taxon>
    </lineage>
</organism>
<evidence type="ECO:0000313" key="2">
    <source>
        <dbReference type="EMBL" id="HJB06239.1"/>
    </source>
</evidence>
<dbReference type="Proteomes" id="UP000886804">
    <property type="component" value="Unassembled WGS sequence"/>
</dbReference>
<feature type="coiled-coil region" evidence="1">
    <location>
        <begin position="1"/>
        <end position="49"/>
    </location>
</feature>
<proteinExistence type="predicted"/>
<comment type="caution">
    <text evidence="2">The sequence shown here is derived from an EMBL/GenBank/DDBJ whole genome shotgun (WGS) entry which is preliminary data.</text>
</comment>
<name>A0A9D2L5C3_9FIRM</name>
<gene>
    <name evidence="2" type="ORF">H9716_00010</name>
</gene>
<evidence type="ECO:0000256" key="1">
    <source>
        <dbReference type="SAM" id="Coils"/>
    </source>
</evidence>
<evidence type="ECO:0000313" key="3">
    <source>
        <dbReference type="Proteomes" id="UP000886804"/>
    </source>
</evidence>
<dbReference type="EMBL" id="DWYS01000001">
    <property type="protein sequence ID" value="HJB06239.1"/>
    <property type="molecule type" value="Genomic_DNA"/>
</dbReference>
<sequence>MQEVKKDVRVLKGEMQEVKEDVRVLKGEMKEVKEDVRTLSGEVQSLKTRVIGIELHLENETDRGIKIIGEGHADLMRKLDEALRIENEKEMLHLRVNFLEGEVRNVKRRLSYVEKAKTA</sequence>
<dbReference type="SUPFAM" id="SSF57997">
    <property type="entry name" value="Tropomyosin"/>
    <property type="match status" value="1"/>
</dbReference>
<protein>
    <submittedName>
        <fullName evidence="2">Uncharacterized protein</fullName>
    </submittedName>
</protein>